<protein>
    <submittedName>
        <fullName evidence="2">Uncharacterized protein</fullName>
    </submittedName>
</protein>
<evidence type="ECO:0000256" key="1">
    <source>
        <dbReference type="SAM" id="Phobius"/>
    </source>
</evidence>
<keyword evidence="1" id="KW-0472">Membrane</keyword>
<keyword evidence="1" id="KW-1133">Transmembrane helix</keyword>
<accession>A0AAN9T8K7</accession>
<keyword evidence="1" id="KW-0812">Transmembrane</keyword>
<proteinExistence type="predicted"/>
<gene>
    <name evidence="2" type="ORF">VNO78_09716</name>
</gene>
<dbReference type="AlphaFoldDB" id="A0AAN9T8K7"/>
<keyword evidence="3" id="KW-1185">Reference proteome</keyword>
<comment type="caution">
    <text evidence="2">The sequence shown here is derived from an EMBL/GenBank/DDBJ whole genome shotgun (WGS) entry which is preliminary data.</text>
</comment>
<dbReference type="EMBL" id="JAYMYS010000002">
    <property type="protein sequence ID" value="KAK7407697.1"/>
    <property type="molecule type" value="Genomic_DNA"/>
</dbReference>
<name>A0AAN9T8K7_PSOTE</name>
<evidence type="ECO:0000313" key="3">
    <source>
        <dbReference type="Proteomes" id="UP001386955"/>
    </source>
</evidence>
<dbReference type="Proteomes" id="UP001386955">
    <property type="component" value="Unassembled WGS sequence"/>
</dbReference>
<sequence length="128" mass="14354">MFSSIVASLTFVTVHLVVVAHLTIIACLTITTLLHLQEFHHYCTSQPSRILPLSCVSLLPRVSPPSYVWFSSSLFQRSAMQGVVETTHSQFHEIKCATLDVSDVSFLLETVSWDNKPNKHISLEMPLD</sequence>
<reference evidence="2 3" key="1">
    <citation type="submission" date="2024-01" db="EMBL/GenBank/DDBJ databases">
        <title>The genomes of 5 underutilized Papilionoideae crops provide insights into root nodulation and disease resistanc.</title>
        <authorList>
            <person name="Jiang F."/>
        </authorList>
    </citation>
    <scope>NUCLEOTIDE SEQUENCE [LARGE SCALE GENOMIC DNA]</scope>
    <source>
        <strain evidence="2">DUOXIRENSHENG_FW03</strain>
        <tissue evidence="2">Leaves</tissue>
    </source>
</reference>
<evidence type="ECO:0000313" key="2">
    <source>
        <dbReference type="EMBL" id="KAK7407697.1"/>
    </source>
</evidence>
<organism evidence="2 3">
    <name type="scientific">Psophocarpus tetragonolobus</name>
    <name type="common">Winged bean</name>
    <name type="synonym">Dolichos tetragonolobus</name>
    <dbReference type="NCBI Taxonomy" id="3891"/>
    <lineage>
        <taxon>Eukaryota</taxon>
        <taxon>Viridiplantae</taxon>
        <taxon>Streptophyta</taxon>
        <taxon>Embryophyta</taxon>
        <taxon>Tracheophyta</taxon>
        <taxon>Spermatophyta</taxon>
        <taxon>Magnoliopsida</taxon>
        <taxon>eudicotyledons</taxon>
        <taxon>Gunneridae</taxon>
        <taxon>Pentapetalae</taxon>
        <taxon>rosids</taxon>
        <taxon>fabids</taxon>
        <taxon>Fabales</taxon>
        <taxon>Fabaceae</taxon>
        <taxon>Papilionoideae</taxon>
        <taxon>50 kb inversion clade</taxon>
        <taxon>NPAAA clade</taxon>
        <taxon>indigoferoid/millettioid clade</taxon>
        <taxon>Phaseoleae</taxon>
        <taxon>Psophocarpus</taxon>
    </lineage>
</organism>
<feature type="transmembrane region" description="Helical" evidence="1">
    <location>
        <begin position="12"/>
        <end position="36"/>
    </location>
</feature>